<dbReference type="AlphaFoldDB" id="I7ISN3"/>
<keyword evidence="7" id="KW-0539">Nucleus</keyword>
<evidence type="ECO:0000256" key="9">
    <source>
        <dbReference type="PROSITE-ProRule" id="PRU00221"/>
    </source>
</evidence>
<dbReference type="RefSeq" id="XP_012650164.1">
    <property type="nucleotide sequence ID" value="XM_012794710.1"/>
</dbReference>
<evidence type="ECO:0000256" key="2">
    <source>
        <dbReference type="ARBA" id="ARBA00022574"/>
    </source>
</evidence>
<dbReference type="InterPro" id="IPR015943">
    <property type="entry name" value="WD40/YVTN_repeat-like_dom_sf"/>
</dbReference>
<dbReference type="InterPro" id="IPR001680">
    <property type="entry name" value="WD40_rpt"/>
</dbReference>
<reference evidence="11 12" key="2">
    <citation type="journal article" date="2013" name="PLoS ONE">
        <title>Whole genome mapping and re-organization of the nuclear and mitochondrial genomes of Babesia microti isolates.</title>
        <authorList>
            <person name="Cornillot E."/>
            <person name="Dassouli A."/>
            <person name="Garg A."/>
            <person name="Pachikara N."/>
            <person name="Randazzo S."/>
            <person name="Depoix D."/>
            <person name="Carcy B."/>
            <person name="Delbecq S."/>
            <person name="Frutos R."/>
            <person name="Silva J.C."/>
            <person name="Sutton R."/>
            <person name="Krause P.J."/>
            <person name="Mamoun C.B."/>
        </authorList>
    </citation>
    <scope>NUCLEOTIDE SEQUENCE [LARGE SCALE GENOMIC DNA]</scope>
    <source>
        <strain evidence="11 12">RI</strain>
    </source>
</reference>
<dbReference type="SUPFAM" id="SSF50978">
    <property type="entry name" value="WD40 repeat-like"/>
    <property type="match status" value="1"/>
</dbReference>
<evidence type="ECO:0000313" key="12">
    <source>
        <dbReference type="Proteomes" id="UP000002899"/>
    </source>
</evidence>
<evidence type="ECO:0000256" key="4">
    <source>
        <dbReference type="ARBA" id="ARBA00022728"/>
    </source>
</evidence>
<dbReference type="SMART" id="SM00320">
    <property type="entry name" value="WD40"/>
    <property type="match status" value="6"/>
</dbReference>
<keyword evidence="3" id="KW-0507">mRNA processing</keyword>
<name>I7ISN3_BABMR</name>
<evidence type="ECO:0000256" key="10">
    <source>
        <dbReference type="SAM" id="MobiDB-lite"/>
    </source>
</evidence>
<dbReference type="InterPro" id="IPR019775">
    <property type="entry name" value="WD40_repeat_CS"/>
</dbReference>
<evidence type="ECO:0000256" key="3">
    <source>
        <dbReference type="ARBA" id="ARBA00022664"/>
    </source>
</evidence>
<accession>I7ISN3</accession>
<sequence length="540" mass="60640">MEGAKPTSVSLYYQESCNITANKDSSDIALIRPQSLATAVSYEETKLATTGHSIRSYPVSHYSQKPLVEPEKEIKDLPVTGNFGTTVKGHISTPAFNKQLYSYEKRNMHDHVDEIKEARNKKGKKRDPKGDPTSMDYQGPWAKFHIEHLEFQPPPVTDRKIEIKENESNTNVAQLSSLGGFPHTFPSDAEALCEVNGKQTKFRNRVVSTLHCKISDHKGKSWNSGPPGLKLRDESIYRASMPKNEIFTYNGHTMGVQCIRFHPLTGHLLLSGALDGYLKIWDVFNARSCLRTFKGHGKGIRQAEFNCMGDKFFSCSFDENTIMWDVEYGKICGVYITGNIPYCVTPHPKDPNIFLVGGSNKKVIQYDARTGKIEVEYAEHLGTVNTISFFENDRKLITSGDDKKILLWEFGLPVVIKHINDPALHSIPAAAKHPKTDFILLQSMDNQLLTFDVDSFSLSRKTFRGHVSKGYAIKPTTSPDGKFVVSGDSRGHTYIWDWESTKCLTTLKGHSTVVIDVAWHPTMPARLATASWDSTIKIYD</sequence>
<dbReference type="EMBL" id="LN871599">
    <property type="protein sequence ID" value="CCF75756.1"/>
    <property type="molecule type" value="Genomic_DNA"/>
</dbReference>
<dbReference type="PANTHER" id="PTHR43979">
    <property type="entry name" value="PRE-MRNA-PROCESSING FACTOR 17"/>
    <property type="match status" value="1"/>
</dbReference>
<evidence type="ECO:0000256" key="7">
    <source>
        <dbReference type="ARBA" id="ARBA00023242"/>
    </source>
</evidence>
<evidence type="ECO:0000256" key="5">
    <source>
        <dbReference type="ARBA" id="ARBA00022737"/>
    </source>
</evidence>
<keyword evidence="12" id="KW-1185">Reference proteome</keyword>
<dbReference type="GO" id="GO:0071013">
    <property type="term" value="C:catalytic step 2 spliceosome"/>
    <property type="evidence" value="ECO:0007669"/>
    <property type="project" value="InterPro"/>
</dbReference>
<dbReference type="Gene3D" id="2.130.10.10">
    <property type="entry name" value="YVTN repeat-like/Quinoprotein amine dehydrogenase"/>
    <property type="match status" value="1"/>
</dbReference>
<dbReference type="PROSITE" id="PS50082">
    <property type="entry name" value="WD_REPEATS_2"/>
    <property type="match status" value="3"/>
</dbReference>
<dbReference type="GeneID" id="24426209"/>
<evidence type="ECO:0000256" key="6">
    <source>
        <dbReference type="ARBA" id="ARBA00023187"/>
    </source>
</evidence>
<keyword evidence="2 9" id="KW-0853">WD repeat</keyword>
<gene>
    <name evidence="11" type="ORF">BmR1_04g07845</name>
</gene>
<evidence type="ECO:0000256" key="8">
    <source>
        <dbReference type="ARBA" id="ARBA00068146"/>
    </source>
</evidence>
<dbReference type="PROSITE" id="PS50294">
    <property type="entry name" value="WD_REPEATS_REGION"/>
    <property type="match status" value="3"/>
</dbReference>
<dbReference type="CDD" id="cd00200">
    <property type="entry name" value="WD40"/>
    <property type="match status" value="1"/>
</dbReference>
<keyword evidence="5" id="KW-0677">Repeat</keyword>
<comment type="subcellular location">
    <subcellularLocation>
        <location evidence="1">Nucleus</location>
    </subcellularLocation>
</comment>
<proteinExistence type="predicted"/>
<organism evidence="11 12">
    <name type="scientific">Babesia microti (strain RI)</name>
    <dbReference type="NCBI Taxonomy" id="1133968"/>
    <lineage>
        <taxon>Eukaryota</taxon>
        <taxon>Sar</taxon>
        <taxon>Alveolata</taxon>
        <taxon>Apicomplexa</taxon>
        <taxon>Aconoidasida</taxon>
        <taxon>Piroplasmida</taxon>
        <taxon>Babesiidae</taxon>
        <taxon>Babesia</taxon>
    </lineage>
</organism>
<keyword evidence="6" id="KW-0508">mRNA splicing</keyword>
<dbReference type="FunFam" id="2.130.10.10:FF:000034">
    <property type="entry name" value="Pre-mRNA-processing factor 17, putative"/>
    <property type="match status" value="1"/>
</dbReference>
<reference evidence="11 12" key="1">
    <citation type="journal article" date="2012" name="Nucleic Acids Res.">
        <title>Sequencing of the smallest Apicomplexan genome from the human pathogen Babesia microti.</title>
        <authorList>
            <person name="Cornillot E."/>
            <person name="Hadj-Kaddour K."/>
            <person name="Dassouli A."/>
            <person name="Noel B."/>
            <person name="Ranwez V."/>
            <person name="Vacherie B."/>
            <person name="Augagneur Y."/>
            <person name="Bres V."/>
            <person name="Duclos A."/>
            <person name="Randazzo S."/>
            <person name="Carcy B."/>
            <person name="Debierre-Grockiego F."/>
            <person name="Delbecq S."/>
            <person name="Moubri-Menage K."/>
            <person name="Shams-Eldin H."/>
            <person name="Usmani-Brown S."/>
            <person name="Bringaud F."/>
            <person name="Wincker P."/>
            <person name="Vivares C.P."/>
            <person name="Schwarz R.T."/>
            <person name="Schetters T.P."/>
            <person name="Krause P.J."/>
            <person name="Gorenflot A."/>
            <person name="Berry V."/>
            <person name="Barbe V."/>
            <person name="Ben Mamoun C."/>
        </authorList>
    </citation>
    <scope>NUCLEOTIDE SEQUENCE [LARGE SCALE GENOMIC DNA]</scope>
    <source>
        <strain evidence="11 12">RI</strain>
    </source>
</reference>
<keyword evidence="4" id="KW-0747">Spliceosome</keyword>
<dbReference type="KEGG" id="bmic:BmR1_04g07845"/>
<evidence type="ECO:0000256" key="1">
    <source>
        <dbReference type="ARBA" id="ARBA00004123"/>
    </source>
</evidence>
<dbReference type="OrthoDB" id="10257301at2759"/>
<reference evidence="11 12" key="3">
    <citation type="journal article" date="2016" name="Sci. Rep.">
        <title>Genome-wide diversity and gene expression profiling of Babesia microti isolates identify polymorphic genes that mediate host-pathogen interactions.</title>
        <authorList>
            <person name="Silva J.C."/>
            <person name="Cornillot E."/>
            <person name="McCracken C."/>
            <person name="Usmani-Brown S."/>
            <person name="Dwivedi A."/>
            <person name="Ifeonu O.O."/>
            <person name="Crabtree J."/>
            <person name="Gotia H.T."/>
            <person name="Virji A.Z."/>
            <person name="Reynes C."/>
            <person name="Colinge J."/>
            <person name="Kumar V."/>
            <person name="Lawres L."/>
            <person name="Pazzi J.E."/>
            <person name="Pablo J.V."/>
            <person name="Hung C."/>
            <person name="Brancato J."/>
            <person name="Kumari P."/>
            <person name="Orvis J."/>
            <person name="Tretina K."/>
            <person name="Chibucos M."/>
            <person name="Ott S."/>
            <person name="Sadzewicz L."/>
            <person name="Sengamalay N."/>
            <person name="Shetty A.C."/>
            <person name="Su Q."/>
            <person name="Tallon L."/>
            <person name="Fraser C.M."/>
            <person name="Frutos R."/>
            <person name="Molina D.M."/>
            <person name="Krause P.J."/>
            <person name="Ben Mamoun C."/>
        </authorList>
    </citation>
    <scope>NUCLEOTIDE SEQUENCE [LARGE SCALE GENOMIC DNA]</scope>
    <source>
        <strain evidence="11 12">RI</strain>
    </source>
</reference>
<dbReference type="PANTHER" id="PTHR43979:SF1">
    <property type="entry name" value="PRE-MRNA-PROCESSING FACTOR 17"/>
    <property type="match status" value="1"/>
</dbReference>
<feature type="region of interest" description="Disordered" evidence="10">
    <location>
        <begin position="117"/>
        <end position="137"/>
    </location>
</feature>
<feature type="repeat" description="WD" evidence="9">
    <location>
        <begin position="377"/>
        <end position="409"/>
    </location>
</feature>
<dbReference type="Proteomes" id="UP000002899">
    <property type="component" value="Chromosome IV"/>
</dbReference>
<dbReference type="Pfam" id="PF00400">
    <property type="entry name" value="WD40"/>
    <property type="match status" value="5"/>
</dbReference>
<dbReference type="InterPro" id="IPR036322">
    <property type="entry name" value="WD40_repeat_dom_sf"/>
</dbReference>
<feature type="repeat" description="WD" evidence="9">
    <location>
        <begin position="249"/>
        <end position="283"/>
    </location>
</feature>
<dbReference type="GO" id="GO:0000398">
    <property type="term" value="P:mRNA splicing, via spliceosome"/>
    <property type="evidence" value="ECO:0007669"/>
    <property type="project" value="InterPro"/>
</dbReference>
<evidence type="ECO:0000313" key="11">
    <source>
        <dbReference type="EMBL" id="CCF75756.1"/>
    </source>
</evidence>
<protein>
    <recommendedName>
        <fullName evidence="8">Pre-mRNA-processing factor 17</fullName>
    </recommendedName>
</protein>
<dbReference type="GO" id="GO:0003729">
    <property type="term" value="F:mRNA binding"/>
    <property type="evidence" value="ECO:0007669"/>
    <property type="project" value="TreeGrafter"/>
</dbReference>
<feature type="repeat" description="WD" evidence="9">
    <location>
        <begin position="507"/>
        <end position="540"/>
    </location>
</feature>
<dbReference type="InterPro" id="IPR032847">
    <property type="entry name" value="PRPF17"/>
</dbReference>
<dbReference type="PROSITE" id="PS00678">
    <property type="entry name" value="WD_REPEATS_1"/>
    <property type="match status" value="1"/>
</dbReference>
<dbReference type="VEuPathDB" id="PiroplasmaDB:BmR1_04g07845"/>